<evidence type="ECO:0000313" key="2">
    <source>
        <dbReference type="EMBL" id="GJU01133.1"/>
    </source>
</evidence>
<proteinExistence type="predicted"/>
<gene>
    <name evidence="2" type="ORF">Tco_1111471</name>
</gene>
<feature type="domain" description="Reverse transcriptase Ty1/copia-type" evidence="1">
    <location>
        <begin position="94"/>
        <end position="159"/>
    </location>
</feature>
<reference evidence="2" key="2">
    <citation type="submission" date="2022-01" db="EMBL/GenBank/DDBJ databases">
        <authorList>
            <person name="Yamashiro T."/>
            <person name="Shiraishi A."/>
            <person name="Satake H."/>
            <person name="Nakayama K."/>
        </authorList>
    </citation>
    <scope>NUCLEOTIDE SEQUENCE</scope>
</reference>
<name>A0ABQ5ILR5_9ASTR</name>
<dbReference type="Proteomes" id="UP001151760">
    <property type="component" value="Unassembled WGS sequence"/>
</dbReference>
<dbReference type="EMBL" id="BQNB010020935">
    <property type="protein sequence ID" value="GJU01133.1"/>
    <property type="molecule type" value="Genomic_DNA"/>
</dbReference>
<evidence type="ECO:0000313" key="3">
    <source>
        <dbReference type="Proteomes" id="UP001151760"/>
    </source>
</evidence>
<reference evidence="2" key="1">
    <citation type="journal article" date="2022" name="Int. J. Mol. Sci.">
        <title>Draft Genome of Tanacetum Coccineum: Genomic Comparison of Closely Related Tanacetum-Family Plants.</title>
        <authorList>
            <person name="Yamashiro T."/>
            <person name="Shiraishi A."/>
            <person name="Nakayama K."/>
            <person name="Satake H."/>
        </authorList>
    </citation>
    <scope>NUCLEOTIDE SEQUENCE</scope>
</reference>
<sequence>MFDEYFKPPSAVSTTIFAATLPRLDTTRYFFSTSIDQDASSLRASPNNETTASQINSTNVEEPNNKEVAVFESDIFTNPLAPPVTSLAESSSRIARLVAKGYHQADGIDFEELFASVTRIKAVRIFVAYAAHKNMAVFQMNIKTAFLNGILKEEVYLKGTINMGLWYPKDIGFDLTAFADAGHIRCQDSRKSTSVRHSRMKHISVRYHFIKEQVENEIVELYFVKTAYRERFEFLVKRLGMQSLTLVELKHLAESDEDEE</sequence>
<organism evidence="2 3">
    <name type="scientific">Tanacetum coccineum</name>
    <dbReference type="NCBI Taxonomy" id="301880"/>
    <lineage>
        <taxon>Eukaryota</taxon>
        <taxon>Viridiplantae</taxon>
        <taxon>Streptophyta</taxon>
        <taxon>Embryophyta</taxon>
        <taxon>Tracheophyta</taxon>
        <taxon>Spermatophyta</taxon>
        <taxon>Magnoliopsida</taxon>
        <taxon>eudicotyledons</taxon>
        <taxon>Gunneridae</taxon>
        <taxon>Pentapetalae</taxon>
        <taxon>asterids</taxon>
        <taxon>campanulids</taxon>
        <taxon>Asterales</taxon>
        <taxon>Asteraceae</taxon>
        <taxon>Asteroideae</taxon>
        <taxon>Anthemideae</taxon>
        <taxon>Anthemidinae</taxon>
        <taxon>Tanacetum</taxon>
    </lineage>
</organism>
<evidence type="ECO:0000259" key="1">
    <source>
        <dbReference type="Pfam" id="PF07727"/>
    </source>
</evidence>
<comment type="caution">
    <text evidence="2">The sequence shown here is derived from an EMBL/GenBank/DDBJ whole genome shotgun (WGS) entry which is preliminary data.</text>
</comment>
<accession>A0ABQ5ILR5</accession>
<protein>
    <submittedName>
        <fullName evidence="2">Retrovirus-related pol polyprotein from transposon TNT 1-94</fullName>
    </submittedName>
</protein>
<keyword evidence="3" id="KW-1185">Reference proteome</keyword>
<dbReference type="Pfam" id="PF07727">
    <property type="entry name" value="RVT_2"/>
    <property type="match status" value="1"/>
</dbReference>
<dbReference type="InterPro" id="IPR013103">
    <property type="entry name" value="RVT_2"/>
</dbReference>